<evidence type="ECO:0000256" key="4">
    <source>
        <dbReference type="ARBA" id="ARBA00022553"/>
    </source>
</evidence>
<evidence type="ECO:0000256" key="2">
    <source>
        <dbReference type="ARBA" id="ARBA00004370"/>
    </source>
</evidence>
<keyword evidence="4" id="KW-0597">Phosphoprotein</keyword>
<dbReference type="Gene3D" id="3.30.565.10">
    <property type="entry name" value="Histidine kinase-like ATPase, C-terminal domain"/>
    <property type="match status" value="1"/>
</dbReference>
<comment type="caution">
    <text evidence="12">The sequence shown here is derived from an EMBL/GenBank/DDBJ whole genome shotgun (WGS) entry which is preliminary data.</text>
</comment>
<dbReference type="SUPFAM" id="SSF55874">
    <property type="entry name" value="ATPase domain of HSP90 chaperone/DNA topoisomerase II/histidine kinase"/>
    <property type="match status" value="1"/>
</dbReference>
<name>A0A2P5Z128_9XANT</name>
<dbReference type="STRING" id="56458.SB85_07120"/>
<evidence type="ECO:0000256" key="8">
    <source>
        <dbReference type="ARBA" id="ARBA00022989"/>
    </source>
</evidence>
<dbReference type="Gene3D" id="1.10.287.130">
    <property type="match status" value="1"/>
</dbReference>
<dbReference type="SMART" id="SM00387">
    <property type="entry name" value="HATPase_c"/>
    <property type="match status" value="1"/>
</dbReference>
<dbReference type="SUPFAM" id="SSF47384">
    <property type="entry name" value="Homodimeric domain of signal transducing histidine kinase"/>
    <property type="match status" value="1"/>
</dbReference>
<dbReference type="InterPro" id="IPR003594">
    <property type="entry name" value="HATPase_dom"/>
</dbReference>
<accession>A0A2P5Z128</accession>
<sequence>MPTRAGLRQRLTLWLVGYAALLSLAVFVHGYIVNDQAEQLTWRSLLTSELDHFLARSAADPDYRWIDTRTVSLYGDEGGAPLPPAVAALGPGLHDEVQLEGSEKVVLVQDVRGRRLALALDITELHDHEDNLALWMLVSNAVAVLLLGALVAWGMGRVVQPLIDMAQRIGSLRPDRPGQRIEVHPRASAEQVVIAEALNDYLARNDLFVERERAFIDSTSHELRTPVAVIGGAAELALEQHDVPPSVRNQLLRIRRTASGVGQLISLLLVLAKDPARMARGSDLVRLDQLLPEIVEDHRHLCADKRLELALAPMPACEVETPLAILQVAIGNLLRNAIENSDKGRIEITMPAPGVVCIDDPGHGMSPEEISAIYMRMARGGGSREGSGIGLDLIARLCEHLGWALHLDSLAGSGTRATLDLSSALKRPGASPPAPASA</sequence>
<reference evidence="12 13" key="1">
    <citation type="submission" date="2016-08" db="EMBL/GenBank/DDBJ databases">
        <authorList>
            <person name="Seilhamer J.J."/>
        </authorList>
    </citation>
    <scope>NUCLEOTIDE SEQUENCE [LARGE SCALE GENOMIC DNA]</scope>
    <source>
        <strain evidence="12 13">CFBP4641</strain>
    </source>
</reference>
<keyword evidence="8 10" id="KW-1133">Transmembrane helix</keyword>
<dbReference type="SMART" id="SM00388">
    <property type="entry name" value="HisKA"/>
    <property type="match status" value="1"/>
</dbReference>
<protein>
    <recommendedName>
        <fullName evidence="3">histidine kinase</fullName>
        <ecNumber evidence="3">2.7.13.3</ecNumber>
    </recommendedName>
</protein>
<feature type="transmembrane region" description="Helical" evidence="10">
    <location>
        <begin position="12"/>
        <end position="32"/>
    </location>
</feature>
<dbReference type="InterPro" id="IPR004358">
    <property type="entry name" value="Sig_transdc_His_kin-like_C"/>
</dbReference>
<dbReference type="OrthoDB" id="9121563at2"/>
<dbReference type="InterPro" id="IPR050428">
    <property type="entry name" value="TCS_sensor_his_kinase"/>
</dbReference>
<keyword evidence="9 10" id="KW-0472">Membrane</keyword>
<evidence type="ECO:0000313" key="13">
    <source>
        <dbReference type="Proteomes" id="UP000247346"/>
    </source>
</evidence>
<dbReference type="AlphaFoldDB" id="A0A2P5Z128"/>
<evidence type="ECO:0000256" key="3">
    <source>
        <dbReference type="ARBA" id="ARBA00012438"/>
    </source>
</evidence>
<evidence type="ECO:0000256" key="1">
    <source>
        <dbReference type="ARBA" id="ARBA00000085"/>
    </source>
</evidence>
<evidence type="ECO:0000256" key="6">
    <source>
        <dbReference type="ARBA" id="ARBA00022692"/>
    </source>
</evidence>
<dbReference type="GO" id="GO:0000155">
    <property type="term" value="F:phosphorelay sensor kinase activity"/>
    <property type="evidence" value="ECO:0007669"/>
    <property type="project" value="InterPro"/>
</dbReference>
<comment type="subcellular location">
    <subcellularLocation>
        <location evidence="2">Membrane</location>
    </subcellularLocation>
</comment>
<feature type="transmembrane region" description="Helical" evidence="10">
    <location>
        <begin position="132"/>
        <end position="155"/>
    </location>
</feature>
<dbReference type="InterPro" id="IPR036097">
    <property type="entry name" value="HisK_dim/P_sf"/>
</dbReference>
<dbReference type="PANTHER" id="PTHR45436">
    <property type="entry name" value="SENSOR HISTIDINE KINASE YKOH"/>
    <property type="match status" value="1"/>
</dbReference>
<evidence type="ECO:0000256" key="5">
    <source>
        <dbReference type="ARBA" id="ARBA00022679"/>
    </source>
</evidence>
<keyword evidence="5" id="KW-0808">Transferase</keyword>
<dbReference type="InterPro" id="IPR003661">
    <property type="entry name" value="HisK_dim/P_dom"/>
</dbReference>
<evidence type="ECO:0000256" key="9">
    <source>
        <dbReference type="ARBA" id="ARBA00023136"/>
    </source>
</evidence>
<dbReference type="Proteomes" id="UP000247346">
    <property type="component" value="Unassembled WGS sequence"/>
</dbReference>
<dbReference type="InterPro" id="IPR005467">
    <property type="entry name" value="His_kinase_dom"/>
</dbReference>
<dbReference type="CDD" id="cd00082">
    <property type="entry name" value="HisKA"/>
    <property type="match status" value="1"/>
</dbReference>
<dbReference type="RefSeq" id="WP_010340247.1">
    <property type="nucleotide sequence ID" value="NZ_CP132343.1"/>
</dbReference>
<proteinExistence type="predicted"/>
<dbReference type="EC" id="2.7.13.3" evidence="3"/>
<keyword evidence="7 12" id="KW-0418">Kinase</keyword>
<gene>
    <name evidence="12" type="ORF">XsacCFBP4641_16175</name>
</gene>
<dbReference type="PROSITE" id="PS50109">
    <property type="entry name" value="HIS_KIN"/>
    <property type="match status" value="1"/>
</dbReference>
<dbReference type="Pfam" id="PF02518">
    <property type="entry name" value="HATPase_c"/>
    <property type="match status" value="1"/>
</dbReference>
<evidence type="ECO:0000256" key="10">
    <source>
        <dbReference type="SAM" id="Phobius"/>
    </source>
</evidence>
<dbReference type="InterPro" id="IPR036890">
    <property type="entry name" value="HATPase_C_sf"/>
</dbReference>
<organism evidence="12 13">
    <name type="scientific">Xanthomonas sacchari</name>
    <dbReference type="NCBI Taxonomy" id="56458"/>
    <lineage>
        <taxon>Bacteria</taxon>
        <taxon>Pseudomonadati</taxon>
        <taxon>Pseudomonadota</taxon>
        <taxon>Gammaproteobacteria</taxon>
        <taxon>Lysobacterales</taxon>
        <taxon>Lysobacteraceae</taxon>
        <taxon>Xanthomonas</taxon>
    </lineage>
</organism>
<dbReference type="EMBL" id="MDEK01000015">
    <property type="protein sequence ID" value="PPU81110.1"/>
    <property type="molecule type" value="Genomic_DNA"/>
</dbReference>
<evidence type="ECO:0000313" key="12">
    <source>
        <dbReference type="EMBL" id="PPU81110.1"/>
    </source>
</evidence>
<keyword evidence="6 10" id="KW-0812">Transmembrane</keyword>
<evidence type="ECO:0000259" key="11">
    <source>
        <dbReference type="PROSITE" id="PS50109"/>
    </source>
</evidence>
<dbReference type="GO" id="GO:0005886">
    <property type="term" value="C:plasma membrane"/>
    <property type="evidence" value="ECO:0007669"/>
    <property type="project" value="TreeGrafter"/>
</dbReference>
<dbReference type="PRINTS" id="PR00344">
    <property type="entry name" value="BCTRLSENSOR"/>
</dbReference>
<evidence type="ECO:0000256" key="7">
    <source>
        <dbReference type="ARBA" id="ARBA00022777"/>
    </source>
</evidence>
<feature type="domain" description="Histidine kinase" evidence="11">
    <location>
        <begin position="218"/>
        <end position="425"/>
    </location>
</feature>
<dbReference type="Pfam" id="PF00512">
    <property type="entry name" value="HisKA"/>
    <property type="match status" value="1"/>
</dbReference>
<comment type="catalytic activity">
    <reaction evidence="1">
        <text>ATP + protein L-histidine = ADP + protein N-phospho-L-histidine.</text>
        <dbReference type="EC" id="2.7.13.3"/>
    </reaction>
</comment>
<dbReference type="PANTHER" id="PTHR45436:SF16">
    <property type="entry name" value="HISTIDINE KINASE"/>
    <property type="match status" value="1"/>
</dbReference>
<dbReference type="GeneID" id="93880223"/>